<evidence type="ECO:0000256" key="1">
    <source>
        <dbReference type="SAM" id="MobiDB-lite"/>
    </source>
</evidence>
<organism evidence="4 5">
    <name type="scientific">Saprolegnia parasitica (strain CBS 223.65)</name>
    <dbReference type="NCBI Taxonomy" id="695850"/>
    <lineage>
        <taxon>Eukaryota</taxon>
        <taxon>Sar</taxon>
        <taxon>Stramenopiles</taxon>
        <taxon>Oomycota</taxon>
        <taxon>Saprolegniomycetes</taxon>
        <taxon>Saprolegniales</taxon>
        <taxon>Saprolegniaceae</taxon>
        <taxon>Saprolegnia</taxon>
    </lineage>
</organism>
<dbReference type="OrthoDB" id="79897at2759"/>
<dbReference type="OMA" id="AMTDNSK"/>
<dbReference type="KEGG" id="spar:SPRG_10941"/>
<dbReference type="AlphaFoldDB" id="A0A067C5Q2"/>
<name>A0A067C5Q2_SAPPC</name>
<evidence type="ECO:0000256" key="2">
    <source>
        <dbReference type="SAM" id="Phobius"/>
    </source>
</evidence>
<feature type="region of interest" description="Disordered" evidence="1">
    <location>
        <begin position="98"/>
        <end position="155"/>
    </location>
</feature>
<keyword evidence="2" id="KW-0812">Transmembrane</keyword>
<dbReference type="GeneID" id="24133024"/>
<evidence type="ECO:0000256" key="3">
    <source>
        <dbReference type="SAM" id="SignalP"/>
    </source>
</evidence>
<accession>A0A067C5Q2</accession>
<dbReference type="EMBL" id="KK583274">
    <property type="protein sequence ID" value="KDO22122.1"/>
    <property type="molecule type" value="Genomic_DNA"/>
</dbReference>
<keyword evidence="3" id="KW-0732">Signal</keyword>
<proteinExistence type="predicted"/>
<sequence>MMTIKSTALAFLGAAALAAASDVTVSVNGVDRVFTVHGPSPCSGDDPTRVGMCPGPQEFLHYGSCCVQLPQRTTVVMGCMPLRSPVDTCDALAASLGHPSVPSTTSETAAPATHTAITTPSPSDASMPAPLDATTPAPTDATTPVPSDATTPAPSDATLLADETLAPEPTIDAALTLNGTRVQSQAMTDNSKAGASNANAGAASTMTTMALVVGCCAAALAVVGGVLVARKKNESAAMAASPNTPPQPMSLPVGYGDESPIDEDSLTPLSAVVCM</sequence>
<dbReference type="Proteomes" id="UP000030745">
    <property type="component" value="Unassembled WGS sequence"/>
</dbReference>
<keyword evidence="5" id="KW-1185">Reference proteome</keyword>
<protein>
    <submittedName>
        <fullName evidence="4">Uncharacterized protein</fullName>
    </submittedName>
</protein>
<keyword evidence="2" id="KW-0472">Membrane</keyword>
<evidence type="ECO:0000313" key="4">
    <source>
        <dbReference type="EMBL" id="KDO22122.1"/>
    </source>
</evidence>
<feature type="compositionally biased region" description="Low complexity" evidence="1">
    <location>
        <begin position="99"/>
        <end position="154"/>
    </location>
</feature>
<evidence type="ECO:0000313" key="5">
    <source>
        <dbReference type="Proteomes" id="UP000030745"/>
    </source>
</evidence>
<dbReference type="VEuPathDB" id="FungiDB:SPRG_10941"/>
<feature type="chain" id="PRO_5001638210" evidence="3">
    <location>
        <begin position="21"/>
        <end position="275"/>
    </location>
</feature>
<feature type="transmembrane region" description="Helical" evidence="2">
    <location>
        <begin position="209"/>
        <end position="229"/>
    </location>
</feature>
<keyword evidence="2" id="KW-1133">Transmembrane helix</keyword>
<reference evidence="4 5" key="1">
    <citation type="journal article" date="2013" name="PLoS Genet.">
        <title>Distinctive expansion of potential virulence genes in the genome of the oomycete fish pathogen Saprolegnia parasitica.</title>
        <authorList>
            <person name="Jiang R.H."/>
            <person name="de Bruijn I."/>
            <person name="Haas B.J."/>
            <person name="Belmonte R."/>
            <person name="Lobach L."/>
            <person name="Christie J."/>
            <person name="van den Ackerveken G."/>
            <person name="Bottin A."/>
            <person name="Bulone V."/>
            <person name="Diaz-Moreno S.M."/>
            <person name="Dumas B."/>
            <person name="Fan L."/>
            <person name="Gaulin E."/>
            <person name="Govers F."/>
            <person name="Grenville-Briggs L.J."/>
            <person name="Horner N.R."/>
            <person name="Levin J.Z."/>
            <person name="Mammella M."/>
            <person name="Meijer H.J."/>
            <person name="Morris P."/>
            <person name="Nusbaum C."/>
            <person name="Oome S."/>
            <person name="Phillips A.J."/>
            <person name="van Rooyen D."/>
            <person name="Rzeszutek E."/>
            <person name="Saraiva M."/>
            <person name="Secombes C.J."/>
            <person name="Seidl M.F."/>
            <person name="Snel B."/>
            <person name="Stassen J.H."/>
            <person name="Sykes S."/>
            <person name="Tripathy S."/>
            <person name="van den Berg H."/>
            <person name="Vega-Arreguin J.C."/>
            <person name="Wawra S."/>
            <person name="Young S.K."/>
            <person name="Zeng Q."/>
            <person name="Dieguez-Uribeondo J."/>
            <person name="Russ C."/>
            <person name="Tyler B.M."/>
            <person name="van West P."/>
        </authorList>
    </citation>
    <scope>NUCLEOTIDE SEQUENCE [LARGE SCALE GENOMIC DNA]</scope>
    <source>
        <strain evidence="4 5">CBS 223.65</strain>
    </source>
</reference>
<feature type="signal peptide" evidence="3">
    <location>
        <begin position="1"/>
        <end position="20"/>
    </location>
</feature>
<gene>
    <name evidence="4" type="ORF">SPRG_10941</name>
</gene>
<dbReference type="RefSeq" id="XP_012207161.1">
    <property type="nucleotide sequence ID" value="XM_012351771.1"/>
</dbReference>